<feature type="domain" description="ABC transporter" evidence="3">
    <location>
        <begin position="19"/>
        <end position="65"/>
    </location>
</feature>
<evidence type="ECO:0000259" key="3">
    <source>
        <dbReference type="Pfam" id="PF00005"/>
    </source>
</evidence>
<dbReference type="InterPro" id="IPR003439">
    <property type="entry name" value="ABC_transporter-like_ATP-bd"/>
</dbReference>
<feature type="non-terminal residue" evidence="4">
    <location>
        <position position="1"/>
    </location>
</feature>
<accession>B1PRK7</accession>
<dbReference type="PANTHER" id="PTHR24223">
    <property type="entry name" value="ATP-BINDING CASSETTE SUB-FAMILY C"/>
    <property type="match status" value="1"/>
</dbReference>
<sequence>PYDEEKFDRVVSACCLDKDFETFGAGDQVEIGDRGLTLSGGQKQRISLARAIYSDSDIYLLDDPLSALDIQIGRHVFAQCLKIMLKDKTVLFVTHHLEYLPKCDQVMLLHEGSVSEMGCHQDLLGTSAGPMYTELFQLYQSKYDKIQRHRLLSCLGPPQDGDVKTPQRGFSRMSLHQLSRHLSR</sequence>
<dbReference type="InterPro" id="IPR050173">
    <property type="entry name" value="ABC_transporter_C-like"/>
</dbReference>
<evidence type="ECO:0000256" key="2">
    <source>
        <dbReference type="ARBA" id="ARBA00022840"/>
    </source>
</evidence>
<dbReference type="Gene3D" id="3.40.50.300">
    <property type="entry name" value="P-loop containing nucleotide triphosphate hydrolases"/>
    <property type="match status" value="1"/>
</dbReference>
<keyword evidence="1" id="KW-0547">Nucleotide-binding</keyword>
<dbReference type="AlphaFoldDB" id="B1PRK7"/>
<dbReference type="SUPFAM" id="SSF52540">
    <property type="entry name" value="P-loop containing nucleoside triphosphate hydrolases"/>
    <property type="match status" value="1"/>
</dbReference>
<reference evidence="4" key="1">
    <citation type="journal article" date="2010" name="Comp. Biochem. Physiol. C Toxicol. Pharmacol.">
        <title>The role of multixenobiotic transporters in predatory marine molluscs as counter-defense mechanisms against dietary allelochemicals.</title>
        <authorList>
            <person name="Whalen K.E."/>
            <person name="Sotka E.E."/>
            <person name="Goldstone J.V."/>
            <person name="Hahn M.E."/>
        </authorList>
    </citation>
    <scope>NUCLEOTIDE SEQUENCE</scope>
</reference>
<dbReference type="PANTHER" id="PTHR24223:SF447">
    <property type="entry name" value="MULTIDRUG RESISTANCE-ASSOCIATED PROTEIN 5"/>
    <property type="match status" value="1"/>
</dbReference>
<organism evidence="4">
    <name type="scientific">Cyphoma gibbosum</name>
    <name type="common">Flamingo tongue snail</name>
    <name type="synonym">Bulla gibbosa</name>
    <dbReference type="NCBI Taxonomy" id="217775"/>
    <lineage>
        <taxon>Eukaryota</taxon>
        <taxon>Metazoa</taxon>
        <taxon>Spiralia</taxon>
        <taxon>Lophotrochozoa</taxon>
        <taxon>Mollusca</taxon>
        <taxon>Gastropoda</taxon>
        <taxon>Caenogastropoda</taxon>
        <taxon>Littorinimorpha</taxon>
        <taxon>Cypraeoidea</taxon>
        <taxon>Ovulidae</taxon>
        <taxon>Cyphoma</taxon>
    </lineage>
</organism>
<dbReference type="InterPro" id="IPR027417">
    <property type="entry name" value="P-loop_NTPase"/>
</dbReference>
<keyword evidence="2 4" id="KW-0067">ATP-binding</keyword>
<feature type="non-terminal residue" evidence="4">
    <location>
        <position position="184"/>
    </location>
</feature>
<dbReference type="EMBL" id="EU487193">
    <property type="protein sequence ID" value="ACA53360.1"/>
    <property type="molecule type" value="mRNA"/>
</dbReference>
<dbReference type="Pfam" id="PF00005">
    <property type="entry name" value="ABC_tran"/>
    <property type="match status" value="1"/>
</dbReference>
<dbReference type="GO" id="GO:0005524">
    <property type="term" value="F:ATP binding"/>
    <property type="evidence" value="ECO:0007669"/>
    <property type="project" value="UniProtKB-KW"/>
</dbReference>
<dbReference type="GO" id="GO:0016020">
    <property type="term" value="C:membrane"/>
    <property type="evidence" value="ECO:0007669"/>
    <property type="project" value="TreeGrafter"/>
</dbReference>
<proteinExistence type="evidence at transcript level"/>
<protein>
    <submittedName>
        <fullName evidence="4">ATP-binding cassette sub-family C member 2</fullName>
    </submittedName>
</protein>
<name>B1PRK7_CYPGI</name>
<dbReference type="GO" id="GO:0042626">
    <property type="term" value="F:ATPase-coupled transmembrane transporter activity"/>
    <property type="evidence" value="ECO:0007669"/>
    <property type="project" value="TreeGrafter"/>
</dbReference>
<evidence type="ECO:0000256" key="1">
    <source>
        <dbReference type="ARBA" id="ARBA00022741"/>
    </source>
</evidence>
<dbReference type="GO" id="GO:0016887">
    <property type="term" value="F:ATP hydrolysis activity"/>
    <property type="evidence" value="ECO:0007669"/>
    <property type="project" value="InterPro"/>
</dbReference>
<evidence type="ECO:0000313" key="4">
    <source>
        <dbReference type="EMBL" id="ACA53360.1"/>
    </source>
</evidence>